<dbReference type="Pfam" id="PF13650">
    <property type="entry name" value="Asp_protease_2"/>
    <property type="match status" value="1"/>
</dbReference>
<dbReference type="PANTHER" id="PTHR47331">
    <property type="entry name" value="PHD-TYPE DOMAIN-CONTAINING PROTEIN"/>
    <property type="match status" value="1"/>
</dbReference>
<feature type="region of interest" description="Disordered" evidence="2">
    <location>
        <begin position="100"/>
        <end position="123"/>
    </location>
</feature>
<reference evidence="4 5" key="1">
    <citation type="submission" date="2015-04" db="EMBL/GenBank/DDBJ databases">
        <title>Draft genome of the roundworm Trichinella nativa.</title>
        <authorList>
            <person name="Mitreva M."/>
        </authorList>
    </citation>
    <scope>NUCLEOTIDE SEQUENCE [LARGE SCALE GENOMIC DNA]</scope>
    <source>
        <strain evidence="4 5">ISS45</strain>
    </source>
</reference>
<accession>A0A1Y3EB08</accession>
<dbReference type="Pfam" id="PF00098">
    <property type="entry name" value="zf-CCHC"/>
    <property type="match status" value="1"/>
</dbReference>
<proteinExistence type="predicted"/>
<keyword evidence="1" id="KW-0479">Metal-binding</keyword>
<feature type="non-terminal residue" evidence="4">
    <location>
        <position position="272"/>
    </location>
</feature>
<dbReference type="InterPro" id="IPR001878">
    <property type="entry name" value="Znf_CCHC"/>
</dbReference>
<dbReference type="Proteomes" id="UP000243006">
    <property type="component" value="Unassembled WGS sequence"/>
</dbReference>
<protein>
    <submittedName>
        <fullName evidence="4">Zinc knuckle</fullName>
    </submittedName>
</protein>
<name>A0A1Y3EB08_9BILA</name>
<dbReference type="GO" id="GO:0019899">
    <property type="term" value="F:enzyme binding"/>
    <property type="evidence" value="ECO:0007669"/>
    <property type="project" value="UniProtKB-ARBA"/>
</dbReference>
<dbReference type="PROSITE" id="PS50158">
    <property type="entry name" value="ZF_CCHC"/>
    <property type="match status" value="1"/>
</dbReference>
<evidence type="ECO:0000256" key="2">
    <source>
        <dbReference type="SAM" id="MobiDB-lite"/>
    </source>
</evidence>
<dbReference type="PANTHER" id="PTHR47331:SF1">
    <property type="entry name" value="GAG-LIKE PROTEIN"/>
    <property type="match status" value="1"/>
</dbReference>
<gene>
    <name evidence="4" type="ORF">D917_10361</name>
</gene>
<sequence>EKGGEATRKELKNARKKGRIRAASSAAALVTSVQRVCPFCEGDHDGTGCQRFLDAGYSARMSMAREKGVCYKCLKTGHRARECRTSRPCGVDGCRQSHHQLLHPPSTGKPSRPPGPDQSHQSLLAARSEPGGCLQTVRARAYGPDGNHVVVNCLFDTGAEVSFIRKDVAEVLGLTGSHERCRFTTLGGRVGPERKWRRVEFRLGAVGSSSQAETSTPVQALAIPQVCGKIQPLPTIPAGSIPAEPEMGQRPGTPLLIDVLIGIDYYYEFVTG</sequence>
<comment type="caution">
    <text evidence="4">The sequence shown here is derived from an EMBL/GenBank/DDBJ whole genome shotgun (WGS) entry which is preliminary data.</text>
</comment>
<evidence type="ECO:0000313" key="4">
    <source>
        <dbReference type="EMBL" id="OUC42195.1"/>
    </source>
</evidence>
<dbReference type="GO" id="GO:0008270">
    <property type="term" value="F:zinc ion binding"/>
    <property type="evidence" value="ECO:0007669"/>
    <property type="project" value="UniProtKB-KW"/>
</dbReference>
<dbReference type="AlphaFoldDB" id="A0A1Y3EB08"/>
<dbReference type="EMBL" id="LVZM01017879">
    <property type="protein sequence ID" value="OUC42195.1"/>
    <property type="molecule type" value="Genomic_DNA"/>
</dbReference>
<dbReference type="InterPro" id="IPR036875">
    <property type="entry name" value="Znf_CCHC_sf"/>
</dbReference>
<evidence type="ECO:0000259" key="3">
    <source>
        <dbReference type="PROSITE" id="PS50158"/>
    </source>
</evidence>
<dbReference type="SUPFAM" id="SSF57756">
    <property type="entry name" value="Retrovirus zinc finger-like domains"/>
    <property type="match status" value="1"/>
</dbReference>
<keyword evidence="1" id="KW-0863">Zinc-finger</keyword>
<dbReference type="Gene3D" id="2.40.70.10">
    <property type="entry name" value="Acid Proteases"/>
    <property type="match status" value="1"/>
</dbReference>
<feature type="non-terminal residue" evidence="4">
    <location>
        <position position="1"/>
    </location>
</feature>
<feature type="domain" description="CCHC-type" evidence="3">
    <location>
        <begin position="70"/>
        <end position="84"/>
    </location>
</feature>
<keyword evidence="1" id="KW-0862">Zinc</keyword>
<evidence type="ECO:0000313" key="5">
    <source>
        <dbReference type="Proteomes" id="UP000243006"/>
    </source>
</evidence>
<organism evidence="4 5">
    <name type="scientific">Trichinella nativa</name>
    <dbReference type="NCBI Taxonomy" id="6335"/>
    <lineage>
        <taxon>Eukaryota</taxon>
        <taxon>Metazoa</taxon>
        <taxon>Ecdysozoa</taxon>
        <taxon>Nematoda</taxon>
        <taxon>Enoplea</taxon>
        <taxon>Dorylaimia</taxon>
        <taxon>Trichinellida</taxon>
        <taxon>Trichinellidae</taxon>
        <taxon>Trichinella</taxon>
    </lineage>
</organism>
<dbReference type="SMART" id="SM00343">
    <property type="entry name" value="ZnF_C2HC"/>
    <property type="match status" value="1"/>
</dbReference>
<evidence type="ECO:0000256" key="1">
    <source>
        <dbReference type="PROSITE-ProRule" id="PRU00047"/>
    </source>
</evidence>
<dbReference type="InterPro" id="IPR021109">
    <property type="entry name" value="Peptidase_aspartic_dom_sf"/>
</dbReference>
<dbReference type="GO" id="GO:0003676">
    <property type="term" value="F:nucleic acid binding"/>
    <property type="evidence" value="ECO:0007669"/>
    <property type="project" value="InterPro"/>
</dbReference>